<sequence>METFGSDNGNHGWWYRGDLHELRLRRSNQSIEVYDCTITGNREQAVLLRSPLREVTSSNISEVTVIVNRTTIDGNGAGLQQISNNLWLSNNLFHWVLHNNTISSSGRGGVELSLPYVWQYNENFTHSIYISDNAFRHNSDLRLSVGGHFSRVQLSGNSLTDNTAAGPMIAISGMEKEFLITDNTIRNNRAPIVIDIHSDSQTAVIGNVSAEVTRNVIRDNSPPLTSGEEMDLASYVVAVRGVQPVNVTDNVLATNGMRYVLLAGSRVSGLGTAMDARRNWWGTREPAEIRRLVVDFDDRAGYVPVTFSPFLTQSYVGAPQQQDRGSDGPMDLDRLGGRLTQNLTLRSRPEPYLVWSDLTVMPTSTLHLEPGVILEFHPGVGLLVLGRLMAIGNEERRIVMRPVSLRGDGEGRKRSLPPGVSRLRASSEVLENRRGERNSRDLSRNSRAERDTREVALGEAEDQYGGPVGQTAPEWRNPPPGAAIRQPLPVRLCTPGNCTGSNGFLELFNRTTRQWVPVCDRHFSDRNAEVVCRQLGLSDVHVHVARGQRTEFTELTLRWVTSWSEPIQCSGQERRLGDCHLRQTGREPDPTGAPYVCDWLDPFVFVDCGSPVPVEAARAWGGVRFSPGRLEEALRRPEDAPLSVMRYVDVVGAGRQHGLPSPAVLSVRRAPDVQHIRVTDSLDDGVAAVSPEQSMELLYLSVSGNLGVGVSMAMLTGEARSAGHSSFVPVQNVTLPYSVFGMLDVCDSVKEVVVRERVLLHYRYDDRPVDCVKIFKSAAEVKTLGFRLLQFNLANSSDFPDLAPDSIRLFDGDIWNVTSILMSELTYASVADSVLFHTTNETTLSVQWHSSGGHSRHGFIAEVVTLPVSSIGFSREVMHNISFSEIFDNEGGAVTYVGAGEINPTVTMEWNRITNNGRHMYGNFSTASAAVSMDVQNMQYLYFTNNLLRYNQGGLRLLADSSGLATALKAHISHNLFSDTRQHPSLLVEGRRTSPYQEAIVYYNYITRADCFYREVIEFSQVVTNFTHNLIYNNNGFHTMKVTGFERVHLPIYQSFVRNSFYENYATDEDNRTTILVSSAGQRYAENVLVNEDNDYEMATINRTQEELKMSNYRYEIWKTPLDARSNWWGYNETRAIQGRIKDKLDFHGLLRIDFSQFHMNNFSLLSDKCPPGWTLVDTTCFIYVPAPMTFAEAKQFCQGDNASMPYLQRHTGELIGFIRGQQPFYNWRLDRVWMQHLDIVQGCSYFVKQRVVSGPCDLHLPFLCEMDPMVYADPLSWFRDPAVIGVIAGASIALIILIILLMLWAFKSRHRRSEKLMRRRSVRSSARSTRSLVAASRSGSASDVSSVRRTKQAMSQGSDVASSAGPVVLTSAGTDEESSTAEYDARFTPQRTAFQHPSLDTPPPSEPDSDSDSAPLSDPDSTDSPPRFEPAAAPVSRHPAGGYPRQPVSETSRHPADGYPRQPVSESSTESECADSGSGNYTAVLPPSRPPYGRSRRQPPGVDPVYQNIGPVYENMSEVRRPASPGSRGVHAAVSMGHLPRGMSVYAAGAPGPDEPFLQGRTRSQPMLDFLETAI</sequence>
<dbReference type="InterPro" id="IPR053243">
    <property type="entry name" value="SJ_maturation_regulator"/>
</dbReference>
<dbReference type="SUPFAM" id="SSF56487">
    <property type="entry name" value="SRCR-like"/>
    <property type="match status" value="1"/>
</dbReference>
<keyword evidence="7" id="KW-1133">Transmembrane helix</keyword>
<keyword evidence="3 5" id="KW-1015">Disulfide bond</keyword>
<evidence type="ECO:0000256" key="5">
    <source>
        <dbReference type="PROSITE-ProRule" id="PRU00196"/>
    </source>
</evidence>
<keyword evidence="4" id="KW-0325">Glycoprotein</keyword>
<feature type="disulfide bond" evidence="5">
    <location>
        <begin position="569"/>
        <end position="579"/>
    </location>
</feature>
<proteinExistence type="predicted"/>
<dbReference type="OrthoDB" id="536948at2759"/>
<feature type="compositionally biased region" description="Low complexity" evidence="6">
    <location>
        <begin position="1413"/>
        <end position="1426"/>
    </location>
</feature>
<dbReference type="InterPro" id="IPR036772">
    <property type="entry name" value="SRCR-like_dom_sf"/>
</dbReference>
<keyword evidence="7" id="KW-0812">Transmembrane</keyword>
<evidence type="ECO:0000256" key="6">
    <source>
        <dbReference type="SAM" id="MobiDB-lite"/>
    </source>
</evidence>
<dbReference type="InterPro" id="IPR001190">
    <property type="entry name" value="SRCR"/>
</dbReference>
<dbReference type="GO" id="GO:0045217">
    <property type="term" value="P:cell-cell junction maintenance"/>
    <property type="evidence" value="ECO:0007669"/>
    <property type="project" value="TreeGrafter"/>
</dbReference>
<evidence type="ECO:0000256" key="2">
    <source>
        <dbReference type="ARBA" id="ARBA00022737"/>
    </source>
</evidence>
<feature type="region of interest" description="Disordered" evidence="6">
    <location>
        <begin position="1389"/>
        <end position="1509"/>
    </location>
</feature>
<dbReference type="InterPro" id="IPR006626">
    <property type="entry name" value="PbH1"/>
</dbReference>
<dbReference type="SUPFAM" id="SSF51126">
    <property type="entry name" value="Pectin lyase-like"/>
    <property type="match status" value="1"/>
</dbReference>
<evidence type="ECO:0000256" key="4">
    <source>
        <dbReference type="ARBA" id="ARBA00023180"/>
    </source>
</evidence>
<dbReference type="InterPro" id="IPR016186">
    <property type="entry name" value="C-type_lectin-like/link_sf"/>
</dbReference>
<feature type="region of interest" description="Disordered" evidence="6">
    <location>
        <begin position="1328"/>
        <end position="1367"/>
    </location>
</feature>
<feature type="compositionally biased region" description="Polar residues" evidence="6">
    <location>
        <begin position="1465"/>
        <end position="1482"/>
    </location>
</feature>
<evidence type="ECO:0000256" key="1">
    <source>
        <dbReference type="ARBA" id="ARBA00022729"/>
    </source>
</evidence>
<dbReference type="PANTHER" id="PTHR47653:SF1">
    <property type="entry name" value="DELETED IN MALIGNANT BRAIN TUMORS 1 PROTEIN"/>
    <property type="match status" value="1"/>
</dbReference>
<dbReference type="InterPro" id="IPR011050">
    <property type="entry name" value="Pectin_lyase_fold/virulence"/>
</dbReference>
<keyword evidence="2" id="KW-0677">Repeat</keyword>
<accession>A0A6A4X0W3</accession>
<feature type="transmembrane region" description="Helical" evidence="7">
    <location>
        <begin position="1283"/>
        <end position="1307"/>
    </location>
</feature>
<keyword evidence="10" id="KW-1185">Reference proteome</keyword>
<feature type="compositionally biased region" description="Basic and acidic residues" evidence="6">
    <location>
        <begin position="430"/>
        <end position="456"/>
    </location>
</feature>
<feature type="domain" description="SRCR" evidence="8">
    <location>
        <begin position="490"/>
        <end position="609"/>
    </location>
</feature>
<dbReference type="SMART" id="SM00710">
    <property type="entry name" value="PbH1"/>
    <property type="match status" value="7"/>
</dbReference>
<dbReference type="PANTHER" id="PTHR47653">
    <property type="entry name" value="PROTEIN BARK BEETLE"/>
    <property type="match status" value="1"/>
</dbReference>
<evidence type="ECO:0000256" key="7">
    <source>
        <dbReference type="SAM" id="Phobius"/>
    </source>
</evidence>
<dbReference type="Gene3D" id="3.10.100.10">
    <property type="entry name" value="Mannose-Binding Protein A, subunit A"/>
    <property type="match status" value="1"/>
</dbReference>
<feature type="region of interest" description="Disordered" evidence="6">
    <location>
        <begin position="406"/>
        <end position="488"/>
    </location>
</feature>
<name>A0A6A4X0W3_AMPAM</name>
<comment type="caution">
    <text evidence="5">Lacks conserved residue(s) required for the propagation of feature annotation.</text>
</comment>
<feature type="compositionally biased region" description="Polar residues" evidence="6">
    <location>
        <begin position="1353"/>
        <end position="1362"/>
    </location>
</feature>
<gene>
    <name evidence="9" type="primary">bark_1</name>
    <name evidence="9" type="ORF">FJT64_020346</name>
</gene>
<dbReference type="PROSITE" id="PS50287">
    <property type="entry name" value="SRCR_2"/>
    <property type="match status" value="1"/>
</dbReference>
<reference evidence="9 10" key="1">
    <citation type="submission" date="2019-07" db="EMBL/GenBank/DDBJ databases">
        <title>Draft genome assembly of a fouling barnacle, Amphibalanus amphitrite (Darwin, 1854): The first reference genome for Thecostraca.</title>
        <authorList>
            <person name="Kim W."/>
        </authorList>
    </citation>
    <scope>NUCLEOTIDE SEQUENCE [LARGE SCALE GENOMIC DNA]</scope>
    <source>
        <strain evidence="9">SNU_AA5</strain>
        <tissue evidence="9">Soma without cirri and trophi</tissue>
    </source>
</reference>
<evidence type="ECO:0000259" key="8">
    <source>
        <dbReference type="PROSITE" id="PS50287"/>
    </source>
</evidence>
<keyword evidence="7" id="KW-0472">Membrane</keyword>
<dbReference type="EMBL" id="VIIS01000485">
    <property type="protein sequence ID" value="KAF0308458.1"/>
    <property type="molecule type" value="Genomic_DNA"/>
</dbReference>
<comment type="caution">
    <text evidence="9">The sequence shown here is derived from an EMBL/GenBank/DDBJ whole genome shotgun (WGS) entry which is preliminary data.</text>
</comment>
<organism evidence="9 10">
    <name type="scientific">Amphibalanus amphitrite</name>
    <name type="common">Striped barnacle</name>
    <name type="synonym">Balanus amphitrite</name>
    <dbReference type="NCBI Taxonomy" id="1232801"/>
    <lineage>
        <taxon>Eukaryota</taxon>
        <taxon>Metazoa</taxon>
        <taxon>Ecdysozoa</taxon>
        <taxon>Arthropoda</taxon>
        <taxon>Crustacea</taxon>
        <taxon>Multicrustacea</taxon>
        <taxon>Cirripedia</taxon>
        <taxon>Thoracica</taxon>
        <taxon>Thoracicalcarea</taxon>
        <taxon>Balanomorpha</taxon>
        <taxon>Balanoidea</taxon>
        <taxon>Balanidae</taxon>
        <taxon>Amphibalaninae</taxon>
        <taxon>Amphibalanus</taxon>
    </lineage>
</organism>
<protein>
    <submittedName>
        <fullName evidence="9">Protein bark beetle</fullName>
    </submittedName>
</protein>
<dbReference type="InterPro" id="IPR016187">
    <property type="entry name" value="CTDL_fold"/>
</dbReference>
<keyword evidence="1" id="KW-0732">Signal</keyword>
<dbReference type="Gene3D" id="3.10.250.10">
    <property type="entry name" value="SRCR-like domain"/>
    <property type="match status" value="1"/>
</dbReference>
<dbReference type="Pfam" id="PF00530">
    <property type="entry name" value="SRCR"/>
    <property type="match status" value="1"/>
</dbReference>
<dbReference type="Proteomes" id="UP000440578">
    <property type="component" value="Unassembled WGS sequence"/>
</dbReference>
<feature type="compositionally biased region" description="Low complexity" evidence="6">
    <location>
        <begin position="1328"/>
        <end position="1348"/>
    </location>
</feature>
<evidence type="ECO:0000256" key="3">
    <source>
        <dbReference type="ARBA" id="ARBA00023157"/>
    </source>
</evidence>
<dbReference type="SMART" id="SM00202">
    <property type="entry name" value="SR"/>
    <property type="match status" value="1"/>
</dbReference>
<dbReference type="GO" id="GO:0016020">
    <property type="term" value="C:membrane"/>
    <property type="evidence" value="ECO:0007669"/>
    <property type="project" value="InterPro"/>
</dbReference>
<dbReference type="SUPFAM" id="SSF56436">
    <property type="entry name" value="C-type lectin-like"/>
    <property type="match status" value="1"/>
</dbReference>
<evidence type="ECO:0000313" key="9">
    <source>
        <dbReference type="EMBL" id="KAF0308458.1"/>
    </source>
</evidence>
<evidence type="ECO:0000313" key="10">
    <source>
        <dbReference type="Proteomes" id="UP000440578"/>
    </source>
</evidence>